<dbReference type="EMBL" id="JBEPNJ010000021">
    <property type="protein sequence ID" value="MET3774112.1"/>
    <property type="molecule type" value="Genomic_DNA"/>
</dbReference>
<protein>
    <submittedName>
        <fullName evidence="1">Steroid delta-isomerase-like uncharacterized protein</fullName>
    </submittedName>
</protein>
<evidence type="ECO:0000313" key="2">
    <source>
        <dbReference type="Proteomes" id="UP001549207"/>
    </source>
</evidence>
<organism evidence="1 2">
    <name type="scientific">Arthrobacter nitrophenolicus</name>
    <dbReference type="NCBI Taxonomy" id="683150"/>
    <lineage>
        <taxon>Bacteria</taxon>
        <taxon>Bacillati</taxon>
        <taxon>Actinomycetota</taxon>
        <taxon>Actinomycetes</taxon>
        <taxon>Micrococcales</taxon>
        <taxon>Micrococcaceae</taxon>
        <taxon>Arthrobacter</taxon>
    </lineage>
</organism>
<comment type="caution">
    <text evidence="1">The sequence shown here is derived from an EMBL/GenBank/DDBJ whole genome shotgun (WGS) entry which is preliminary data.</text>
</comment>
<keyword evidence="2" id="KW-1185">Reference proteome</keyword>
<evidence type="ECO:0000313" key="1">
    <source>
        <dbReference type="EMBL" id="MET3774112.1"/>
    </source>
</evidence>
<dbReference type="Proteomes" id="UP001549207">
    <property type="component" value="Unassembled WGS sequence"/>
</dbReference>
<name>A0ACC6TKI4_9MICC</name>
<accession>A0ACC6TKI4</accession>
<sequence>MENNASFESPGSIFKRLHEAYNRHDHAEAAALYAIDGEHEDIALSHVARGRDAVAAGLAHFFTAFPDAHWHALDDLETTDRAMGRYVLTATLQRDMGNLKAAGQRLQLRGVHILETAQGLIQRSEDFWDSKTFHNQMNTMNTGAKA</sequence>
<reference evidence="1" key="1">
    <citation type="submission" date="2024-06" db="EMBL/GenBank/DDBJ databases">
        <title>Genomic Encyclopedia of Type Strains, Phase IV (KMG-IV): sequencing the most valuable type-strain genomes for metagenomic binning, comparative biology and taxonomic classification.</title>
        <authorList>
            <person name="Goeker M."/>
        </authorList>
    </citation>
    <scope>NUCLEOTIDE SEQUENCE</scope>
    <source>
        <strain evidence="1">SJCon</strain>
    </source>
</reference>
<gene>
    <name evidence="1" type="ORF">ABIC98_003782</name>
</gene>
<proteinExistence type="predicted"/>